<dbReference type="AlphaFoldDB" id="A0A177AME3"/>
<dbReference type="eggNOG" id="ENOG502QPZ1">
    <property type="taxonomic scope" value="Eukaryota"/>
</dbReference>
<evidence type="ECO:0000256" key="1">
    <source>
        <dbReference type="SAM" id="MobiDB-lite"/>
    </source>
</evidence>
<dbReference type="InterPro" id="IPR054539">
    <property type="entry name" value="Beta-prop_PDH"/>
</dbReference>
<evidence type="ECO:0000259" key="2">
    <source>
        <dbReference type="Pfam" id="PF22807"/>
    </source>
</evidence>
<dbReference type="GeneID" id="36284256"/>
<protein>
    <recommendedName>
        <fullName evidence="2">Pyrroloquinoline quinone-dependent pyranose dehydrogenase beta-propeller domain-containing protein</fullName>
    </recommendedName>
</protein>
<evidence type="ECO:0000313" key="3">
    <source>
        <dbReference type="EMBL" id="OAF62662.1"/>
    </source>
</evidence>
<dbReference type="Pfam" id="PF22807">
    <property type="entry name" value="TrAA12"/>
    <property type="match status" value="1"/>
</dbReference>
<dbReference type="RefSeq" id="XP_024327934.1">
    <property type="nucleotide sequence ID" value="XM_024464849.1"/>
</dbReference>
<dbReference type="VEuPathDB" id="FungiDB:GMDG_04256"/>
<name>A0A177AME3_9PEZI</name>
<accession>A0A177AME3</accession>
<proteinExistence type="predicted"/>
<dbReference type="Proteomes" id="UP000077154">
    <property type="component" value="Unassembled WGS sequence"/>
</dbReference>
<dbReference type="OrthoDB" id="507128at2759"/>
<feature type="domain" description="Pyrroloquinoline quinone-dependent pyranose dehydrogenase beta-propeller" evidence="2">
    <location>
        <begin position="1"/>
        <end position="83"/>
    </location>
</feature>
<organism evidence="3">
    <name type="scientific">Pseudogymnoascus destructans</name>
    <dbReference type="NCBI Taxonomy" id="655981"/>
    <lineage>
        <taxon>Eukaryota</taxon>
        <taxon>Fungi</taxon>
        <taxon>Dikarya</taxon>
        <taxon>Ascomycota</taxon>
        <taxon>Pezizomycotina</taxon>
        <taxon>Leotiomycetes</taxon>
        <taxon>Thelebolales</taxon>
        <taxon>Thelebolaceae</taxon>
        <taxon>Pseudogymnoascus</taxon>
    </lineage>
</organism>
<reference evidence="3" key="1">
    <citation type="submission" date="2016-03" db="EMBL/GenBank/DDBJ databases">
        <title>Updated assembly of Pseudogymnoascus destructans, the fungus causing white-nose syndrome of bats.</title>
        <authorList>
            <person name="Palmer J.M."/>
            <person name="Drees K.P."/>
            <person name="Foster J.T."/>
            <person name="Lindner D.L."/>
        </authorList>
    </citation>
    <scope>NUCLEOTIDE SEQUENCE [LARGE SCALE GENOMIC DNA]</scope>
    <source>
        <strain evidence="3">20631-21</strain>
    </source>
</reference>
<dbReference type="EMBL" id="KV441387">
    <property type="protein sequence ID" value="OAF62662.1"/>
    <property type="molecule type" value="Genomic_DNA"/>
</dbReference>
<feature type="compositionally biased region" description="Polar residues" evidence="1">
    <location>
        <begin position="101"/>
        <end position="113"/>
    </location>
</feature>
<gene>
    <name evidence="3" type="ORF">VC83_01164</name>
</gene>
<sequence>MNNAGHSTRTILLSKKESGWLIISRRSAGNIDPLAEDKSSGHSHLKAFNIANLTASSPPYDFTADGRLLGWGMRNAVGVGRNQPLEASSPWRTLRTMSPEVEQTSTPPTRVRR</sequence>
<feature type="region of interest" description="Disordered" evidence="1">
    <location>
        <begin position="81"/>
        <end position="113"/>
    </location>
</feature>